<dbReference type="STRING" id="443610.VE25_02270"/>
<keyword evidence="2" id="KW-1185">Reference proteome</keyword>
<evidence type="ECO:0000313" key="1">
    <source>
        <dbReference type="EMBL" id="KKB13304.1"/>
    </source>
</evidence>
<dbReference type="EMBL" id="JZEX01000039">
    <property type="protein sequence ID" value="KKB13304.1"/>
    <property type="molecule type" value="Genomic_DNA"/>
</dbReference>
<accession>A0A0F5FWS1</accession>
<reference evidence="1 2" key="1">
    <citation type="submission" date="2015-03" db="EMBL/GenBank/DDBJ databases">
        <authorList>
            <person name="Hassan Y.I."/>
            <person name="Lepp D."/>
            <person name="Li X.-Z."/>
            <person name="Zhou T."/>
        </authorList>
    </citation>
    <scope>NUCLEOTIDE SEQUENCE [LARGE SCALE GENOMIC DNA]</scope>
    <source>
        <strain evidence="1 2">BD-c194</strain>
    </source>
</reference>
<name>A0A0F5FWS1_9HYPH</name>
<dbReference type="AlphaFoldDB" id="A0A0F5FWS1"/>
<protein>
    <submittedName>
        <fullName evidence="1">Uncharacterized protein</fullName>
    </submittedName>
</protein>
<sequence length="85" mass="8940">MPLPSLKDQAGGRDRLLPMHIAHNSLLSAREKLDLLNEMKAGATGALEDGGDIGFDPAEIDAAIAEVRRGVQDGVGSETVLKGDF</sequence>
<comment type="caution">
    <text evidence="1">The sequence shown here is derived from an EMBL/GenBank/DDBJ whole genome shotgun (WGS) entry which is preliminary data.</text>
</comment>
<dbReference type="RefSeq" id="WP_046106965.1">
    <property type="nucleotide sequence ID" value="NZ_JZEX01000039.1"/>
</dbReference>
<dbReference type="OrthoDB" id="7951177at2"/>
<proteinExistence type="predicted"/>
<dbReference type="Proteomes" id="UP000033632">
    <property type="component" value="Unassembled WGS sequence"/>
</dbReference>
<organism evidence="1 2">
    <name type="scientific">Devosia geojensis</name>
    <dbReference type="NCBI Taxonomy" id="443610"/>
    <lineage>
        <taxon>Bacteria</taxon>
        <taxon>Pseudomonadati</taxon>
        <taxon>Pseudomonadota</taxon>
        <taxon>Alphaproteobacteria</taxon>
        <taxon>Hyphomicrobiales</taxon>
        <taxon>Devosiaceae</taxon>
        <taxon>Devosia</taxon>
    </lineage>
</organism>
<evidence type="ECO:0000313" key="2">
    <source>
        <dbReference type="Proteomes" id="UP000033632"/>
    </source>
</evidence>
<dbReference type="PATRIC" id="fig|443610.3.peg.2929"/>
<gene>
    <name evidence="1" type="ORF">VE25_02270</name>
</gene>